<comment type="caution">
    <text evidence="1">The sequence shown here is derived from an EMBL/GenBank/DDBJ whole genome shotgun (WGS) entry which is preliminary data.</text>
</comment>
<sequence length="41" mass="4430">AMVRGMDDGRENGVVSRILASLLLSDTRSTRLTVNLGLREG</sequence>
<evidence type="ECO:0000313" key="1">
    <source>
        <dbReference type="EMBL" id="KKL64899.1"/>
    </source>
</evidence>
<dbReference type="EMBL" id="LAZR01027700">
    <property type="protein sequence ID" value="KKL64899.1"/>
    <property type="molecule type" value="Genomic_DNA"/>
</dbReference>
<dbReference type="AlphaFoldDB" id="A0A0F9DT40"/>
<organism evidence="1">
    <name type="scientific">marine sediment metagenome</name>
    <dbReference type="NCBI Taxonomy" id="412755"/>
    <lineage>
        <taxon>unclassified sequences</taxon>
        <taxon>metagenomes</taxon>
        <taxon>ecological metagenomes</taxon>
    </lineage>
</organism>
<reference evidence="1" key="1">
    <citation type="journal article" date="2015" name="Nature">
        <title>Complex archaea that bridge the gap between prokaryotes and eukaryotes.</title>
        <authorList>
            <person name="Spang A."/>
            <person name="Saw J.H."/>
            <person name="Jorgensen S.L."/>
            <person name="Zaremba-Niedzwiedzka K."/>
            <person name="Martijn J."/>
            <person name="Lind A.E."/>
            <person name="van Eijk R."/>
            <person name="Schleper C."/>
            <person name="Guy L."/>
            <person name="Ettema T.J."/>
        </authorList>
    </citation>
    <scope>NUCLEOTIDE SEQUENCE</scope>
</reference>
<protein>
    <submittedName>
        <fullName evidence="1">Uncharacterized protein</fullName>
    </submittedName>
</protein>
<accession>A0A0F9DT40</accession>
<name>A0A0F9DT40_9ZZZZ</name>
<feature type="non-terminal residue" evidence="1">
    <location>
        <position position="1"/>
    </location>
</feature>
<proteinExistence type="predicted"/>
<gene>
    <name evidence="1" type="ORF">LCGC14_2160310</name>
</gene>